<accession>A0A291E5H8</accession>
<dbReference type="AlphaFoldDB" id="A0A291E5H8"/>
<dbReference type="Proteomes" id="UP000217979">
    <property type="component" value="Chromosome"/>
</dbReference>
<name>A0A291E5H8_9ENTR</name>
<sequence>MPFFYLPTQKLKRFSVRSSHQIWTRFPITTSLKNTYPVLPHKKPSLTKSDKIM</sequence>
<protein>
    <submittedName>
        <fullName evidence="1">Uncharacterized protein</fullName>
    </submittedName>
</protein>
<dbReference type="EMBL" id="CP023525">
    <property type="protein sequence ID" value="ATF95118.1"/>
    <property type="molecule type" value="Genomic_DNA"/>
</dbReference>
<proteinExistence type="predicted"/>
<reference evidence="1 2" key="1">
    <citation type="submission" date="2017-09" db="EMBL/GenBank/DDBJ databases">
        <title>FDA dAtabase for Regulatory Grade micrObial Sequences (FDA-ARGOS): Supporting development and validation of Infectious Disease Dx tests.</title>
        <authorList>
            <person name="Minogue T."/>
            <person name="Wolcott M."/>
            <person name="Wasieloski L."/>
            <person name="Aguilar W."/>
            <person name="Moore D."/>
            <person name="Tallon L."/>
            <person name="Sadzewicz L."/>
            <person name="Ott S."/>
            <person name="Zhao X."/>
            <person name="Nagaraj S."/>
            <person name="Vavikolanu K."/>
            <person name="Aluvathingal J."/>
            <person name="Nadendla S."/>
            <person name="Sichtig H."/>
        </authorList>
    </citation>
    <scope>NUCLEOTIDE SEQUENCE [LARGE SCALE GENOMIC DNA]</scope>
    <source>
        <strain evidence="1 2">FDAARGOS_392</strain>
    </source>
</reference>
<evidence type="ECO:0000313" key="2">
    <source>
        <dbReference type="Proteomes" id="UP000217979"/>
    </source>
</evidence>
<gene>
    <name evidence="1" type="ORF">CO704_04455</name>
</gene>
<organism evidence="1 2">
    <name type="scientific">Cedecea neteri</name>
    <dbReference type="NCBI Taxonomy" id="158822"/>
    <lineage>
        <taxon>Bacteria</taxon>
        <taxon>Pseudomonadati</taxon>
        <taxon>Pseudomonadota</taxon>
        <taxon>Gammaproteobacteria</taxon>
        <taxon>Enterobacterales</taxon>
        <taxon>Enterobacteriaceae</taxon>
        <taxon>Cedecea</taxon>
    </lineage>
</organism>
<evidence type="ECO:0000313" key="1">
    <source>
        <dbReference type="EMBL" id="ATF95118.1"/>
    </source>
</evidence>